<feature type="domain" description="Microbial-type PARG catalytic" evidence="2">
    <location>
        <begin position="98"/>
        <end position="244"/>
    </location>
</feature>
<dbReference type="EMBL" id="JAPFFF010000004">
    <property type="protein sequence ID" value="KAK8890945.1"/>
    <property type="molecule type" value="Genomic_DNA"/>
</dbReference>
<feature type="region of interest" description="Disordered" evidence="1">
    <location>
        <begin position="57"/>
        <end position="87"/>
    </location>
</feature>
<dbReference type="PANTHER" id="PTHR35596">
    <property type="entry name" value="DUF2263 DOMAIN-CONTAINING PROTEIN"/>
    <property type="match status" value="1"/>
</dbReference>
<feature type="compositionally biased region" description="Low complexity" evidence="1">
    <location>
        <begin position="57"/>
        <end position="79"/>
    </location>
</feature>
<dbReference type="PANTHER" id="PTHR35596:SF1">
    <property type="entry name" value="MICROBIAL-TYPE PARG CATALYTIC DOMAIN-CONTAINING PROTEIN"/>
    <property type="match status" value="1"/>
</dbReference>
<dbReference type="InterPro" id="IPR043472">
    <property type="entry name" value="Macro_dom-like"/>
</dbReference>
<dbReference type="InterPro" id="IPR019261">
    <property type="entry name" value="PARG_cat_microbial"/>
</dbReference>
<dbReference type="Proteomes" id="UP001470230">
    <property type="component" value="Unassembled WGS sequence"/>
</dbReference>
<accession>A0ABR2KLU6</accession>
<evidence type="ECO:0000256" key="1">
    <source>
        <dbReference type="SAM" id="MobiDB-lite"/>
    </source>
</evidence>
<name>A0ABR2KLU6_9EUKA</name>
<protein>
    <recommendedName>
        <fullName evidence="2">Microbial-type PARG catalytic domain-containing protein</fullName>
    </recommendedName>
</protein>
<gene>
    <name evidence="3" type="ORF">M9Y10_028145</name>
</gene>
<dbReference type="SUPFAM" id="SSF52949">
    <property type="entry name" value="Macro domain-like"/>
    <property type="match status" value="1"/>
</dbReference>
<dbReference type="Pfam" id="PF10021">
    <property type="entry name" value="PARG_cat_microb"/>
    <property type="match status" value="1"/>
</dbReference>
<proteinExistence type="predicted"/>
<dbReference type="InterPro" id="IPR012664">
    <property type="entry name" value="CHP02452"/>
</dbReference>
<evidence type="ECO:0000259" key="2">
    <source>
        <dbReference type="Pfam" id="PF10021"/>
    </source>
</evidence>
<evidence type="ECO:0000313" key="4">
    <source>
        <dbReference type="Proteomes" id="UP001470230"/>
    </source>
</evidence>
<comment type="caution">
    <text evidence="3">The sequence shown here is derived from an EMBL/GenBank/DDBJ whole genome shotgun (WGS) entry which is preliminary data.</text>
</comment>
<dbReference type="Gene3D" id="3.40.220.10">
    <property type="entry name" value="Leucine Aminopeptidase, subunit E, domain 1"/>
    <property type="match status" value="1"/>
</dbReference>
<organism evidence="3 4">
    <name type="scientific">Tritrichomonas musculus</name>
    <dbReference type="NCBI Taxonomy" id="1915356"/>
    <lineage>
        <taxon>Eukaryota</taxon>
        <taxon>Metamonada</taxon>
        <taxon>Parabasalia</taxon>
        <taxon>Tritrichomonadida</taxon>
        <taxon>Tritrichomonadidae</taxon>
        <taxon>Tritrichomonas</taxon>
    </lineage>
</organism>
<keyword evidence="4" id="KW-1185">Reference proteome</keyword>
<feature type="compositionally biased region" description="Low complexity" evidence="1">
    <location>
        <begin position="12"/>
        <end position="25"/>
    </location>
</feature>
<feature type="region of interest" description="Disordered" evidence="1">
    <location>
        <begin position="1"/>
        <end position="25"/>
    </location>
</feature>
<evidence type="ECO:0000313" key="3">
    <source>
        <dbReference type="EMBL" id="KAK8890945.1"/>
    </source>
</evidence>
<reference evidence="3 4" key="1">
    <citation type="submission" date="2024-04" db="EMBL/GenBank/DDBJ databases">
        <title>Tritrichomonas musculus Genome.</title>
        <authorList>
            <person name="Alves-Ferreira E."/>
            <person name="Grigg M."/>
            <person name="Lorenzi H."/>
            <person name="Galac M."/>
        </authorList>
    </citation>
    <scope>NUCLEOTIDE SEQUENCE [LARGE SCALE GENOMIC DNA]</scope>
    <source>
        <strain evidence="3 4">EAF2021</strain>
    </source>
</reference>
<sequence>MGTLFSCKKVENSQSHKNNSNQNSVNRTLYNANENCTTTTTTTTTAYNNNNNNITANNNNNNNTANNNNNNNANINTNNKYFSNNEGKQNQPILTEKEQKMVNIANENKQIVINKKYAIGTAEVIDDSRHSEIEIVLNDRGPSHHGTWVNVNDYSTIQTTIECHENDETKKICILNFADAFKPGGGYLNGRSPQEETLCRQTLLYPTLTNKNSWKLYSDNRSNKQNAIDHDTMIYSKDVYVIRDDSYELIDHPFQINIISSAAVDNRKGNIENSQKIMERRIRKIIKLAAYEENDILILGAFGCGIFKNDPKDISKIYRKILIEEGMKDYFESVWIPVYKSERLFDIFSYGFPPRTKHH</sequence>
<dbReference type="NCBIfam" id="TIGR02452">
    <property type="entry name" value="TIGR02452 family protein"/>
    <property type="match status" value="1"/>
</dbReference>